<reference evidence="1" key="1">
    <citation type="submission" date="2018-02" db="EMBL/GenBank/DDBJ databases">
        <authorList>
            <person name="Vasarhelyi B.M."/>
            <person name="Deshmukh S."/>
            <person name="Balint B."/>
            <person name="Kukolya J."/>
        </authorList>
    </citation>
    <scope>NUCLEOTIDE SEQUENCE</scope>
    <source>
        <strain evidence="1">KB22</strain>
    </source>
</reference>
<name>A0A928YRJ3_9SPHI</name>
<dbReference type="RefSeq" id="WP_196934958.1">
    <property type="nucleotide sequence ID" value="NZ_MU158698.1"/>
</dbReference>
<sequence length="1145" mass="134630">MNQNTERIGRGIQYNHTKIEDKHYFAGYLNLAVNNKEEVFSAFKERYNGDFKTKFHKDTIHLISPSDYTMYLDFLKQYLPVVNYLDLSPANIRFERANDKELSRREYFLESFTFLISAIESLRNFYTHYFHKPIEFDQELFDVLDDVLFHVIDHVKKTKKKDDKTKQLLKSSLKQELITLEKLKRAKLQADKAEGKRVDLTETAIKNAVFNDAFYHLLYKDGINRNYEARLDDTLPAENNISISQSGLVFLMGMFLKKKEGEDMRGQITGYKAKVIKDVDKPVDSNNNSLKYMATHWVFSYLGFKGLKRRLTTTFSKETLLIQIVDELSKVPDEVYQSLSPKKQEEFVEDVNQYYKDGLESQSLDNALVVHPVIRKRYEDKFNYFVIRYLDEFRNFDQLRFQIFLGNYVHDRRVKQLNGLDYQTERTTKKAVNVFGKLADLVHIKSDYFVQKEQPDVIGWEEFPHPSYNFVAGNIPIQIRLNRANGDPDKHKAKQGFLGELLNHTFTHADKANVESPDAMLSLNELPGLLYALLNENNKLTEQEIERIYKRKLFARLNVVKNYNPDQQLPSSQITTKLKRSNGNGAVIDVLKLINAISREIEVTDKKLEFIRTKSDEQRNAKPPKRYMFGSREVGQEATWLANDLKRFMPIPVREQWKGYHHSQLQQSLAYYSINRNESIDLLSQFWNFEDKSHAWNQGIKQAFDTTKTFEDLYKKYLSSRKQLLSNYAKQIEGFQDNNGLLKRFIKQQSIWTIFYERLYRIDKTEDQINKLLSHPVAMPRGLFDDKPTFILGEDIHKHPEKYADWYSYAYQQHAYQSFYAMERDCSTLFDQHRVDNESLAKNKKEYTHQQQVDFIKLKQDQKIKKVQMQDLYLNLIVKDLFEKVFGYRVELSLKDYYLTQAERIKREQIALQQSQRVEGDASENIINDSFIWGMTVPYMEGQIEEPKVRLKDLGKFKSLIHSSKAKRILSYNPERTWTKLALENELQLLPSSYEVIRRDQLFSAYQQLEKNILLANEFDGVNHPSKFELKGNPNLKLYITEGILRNRADISSDDIDWIKGLGDSTFESEATINTVDTKPELVQQAFLLIYIRNKFAHNQLLIEPYMSLVQIFLSEEEKQHAQSYSELILSFVRRGIGFFNPSVN</sequence>
<keyword evidence="2" id="KW-1185">Reference proteome</keyword>
<accession>A0A928YRJ3</accession>
<evidence type="ECO:0000313" key="2">
    <source>
        <dbReference type="Proteomes" id="UP000616201"/>
    </source>
</evidence>
<evidence type="ECO:0000313" key="1">
    <source>
        <dbReference type="EMBL" id="MBE8715361.1"/>
    </source>
</evidence>
<organism evidence="1 2">
    <name type="scientific">Sphingobacterium hungaricum</name>
    <dbReference type="NCBI Taxonomy" id="2082723"/>
    <lineage>
        <taxon>Bacteria</taxon>
        <taxon>Pseudomonadati</taxon>
        <taxon>Bacteroidota</taxon>
        <taxon>Sphingobacteriia</taxon>
        <taxon>Sphingobacteriales</taxon>
        <taxon>Sphingobacteriaceae</taxon>
        <taxon>Sphingobacterium</taxon>
    </lineage>
</organism>
<dbReference type="NCBIfam" id="NF038190">
    <property type="entry name" value="VI_Cas13b"/>
    <property type="match status" value="1"/>
</dbReference>
<dbReference type="CDD" id="cd20478">
    <property type="entry name" value="Cas13b_Bz-like"/>
    <property type="match status" value="1"/>
</dbReference>
<comment type="caution">
    <text evidence="1">The sequence shown here is derived from an EMBL/GenBank/DDBJ whole genome shotgun (WGS) entry which is preliminary data.</text>
</comment>
<dbReference type="EMBL" id="PRDK01000010">
    <property type="protein sequence ID" value="MBE8715361.1"/>
    <property type="molecule type" value="Genomic_DNA"/>
</dbReference>
<dbReference type="AlphaFoldDB" id="A0A928YRJ3"/>
<gene>
    <name evidence="1" type="ORF">C4F49_16935</name>
</gene>
<dbReference type="Proteomes" id="UP000616201">
    <property type="component" value="Unassembled WGS sequence"/>
</dbReference>
<proteinExistence type="predicted"/>
<protein>
    <submittedName>
        <fullName evidence="1">Uncharacterized protein</fullName>
    </submittedName>
</protein>